<evidence type="ECO:0000259" key="1">
    <source>
        <dbReference type="Pfam" id="PF16199"/>
    </source>
</evidence>
<sequence>QLMLGLPADDEKRFIKSVADVISLEPDFVRLYPTLVLRHTSLYSLYIKGLYVPWSMERTLTALKGAIKSFRNTGISVIRVGLQPDSSLKDNLVAGPFHPSLRYLVDCQIALDLMVEKVLSLNHVPNKIFFRAPKRSVSIYAGNRRENLRLLKKQFGLDEVGLCGEEECHQLELVV</sequence>
<reference evidence="2" key="1">
    <citation type="submission" date="2018-05" db="EMBL/GenBank/DDBJ databases">
        <authorList>
            <person name="Lanie J.A."/>
            <person name="Ng W.-L."/>
            <person name="Kazmierczak K.M."/>
            <person name="Andrzejewski T.M."/>
            <person name="Davidsen T.M."/>
            <person name="Wayne K.J."/>
            <person name="Tettelin H."/>
            <person name="Glass J.I."/>
            <person name="Rusch D."/>
            <person name="Podicherti R."/>
            <person name="Tsui H.-C.T."/>
            <person name="Winkler M.E."/>
        </authorList>
    </citation>
    <scope>NUCLEOTIDE SEQUENCE</scope>
</reference>
<proteinExistence type="predicted"/>
<dbReference type="AlphaFoldDB" id="A0A382IWW5"/>
<accession>A0A382IWW5</accession>
<dbReference type="InterPro" id="IPR058240">
    <property type="entry name" value="rSAM_sf"/>
</dbReference>
<gene>
    <name evidence="2" type="ORF">METZ01_LOCUS256739</name>
</gene>
<dbReference type="Pfam" id="PF16199">
    <property type="entry name" value="Radical_SAM_C"/>
    <property type="match status" value="1"/>
</dbReference>
<evidence type="ECO:0000313" key="2">
    <source>
        <dbReference type="EMBL" id="SVC03885.1"/>
    </source>
</evidence>
<dbReference type="EMBL" id="UINC01070045">
    <property type="protein sequence ID" value="SVC03885.1"/>
    <property type="molecule type" value="Genomic_DNA"/>
</dbReference>
<protein>
    <recommendedName>
        <fullName evidence="1">Radical SAM C-terminal extension domain-containing protein</fullName>
    </recommendedName>
</protein>
<dbReference type="InterPro" id="IPR032432">
    <property type="entry name" value="Radical_SAM_C"/>
</dbReference>
<name>A0A382IWW5_9ZZZZ</name>
<feature type="domain" description="Radical SAM C-terminal extension" evidence="1">
    <location>
        <begin position="26"/>
        <end position="106"/>
    </location>
</feature>
<feature type="non-terminal residue" evidence="2">
    <location>
        <position position="1"/>
    </location>
</feature>
<organism evidence="2">
    <name type="scientific">marine metagenome</name>
    <dbReference type="NCBI Taxonomy" id="408172"/>
    <lineage>
        <taxon>unclassified sequences</taxon>
        <taxon>metagenomes</taxon>
        <taxon>ecological metagenomes</taxon>
    </lineage>
</organism>
<dbReference type="SUPFAM" id="SSF102114">
    <property type="entry name" value="Radical SAM enzymes"/>
    <property type="match status" value="1"/>
</dbReference>